<evidence type="ECO:0000313" key="3">
    <source>
        <dbReference type="Proteomes" id="UP000826012"/>
    </source>
</evidence>
<dbReference type="Proteomes" id="UP000826012">
    <property type="component" value="Chromosome"/>
</dbReference>
<reference evidence="2 3" key="1">
    <citation type="submission" date="2021-07" db="EMBL/GenBank/DDBJ databases">
        <title>Complete genome sequence of nontuberculous Mycobacterium sp. TY59.</title>
        <authorList>
            <person name="Fukushima K."/>
        </authorList>
    </citation>
    <scope>NUCLEOTIDE SEQUENCE [LARGE SCALE GENOMIC DNA]</scope>
    <source>
        <strain evidence="2 3">TY59</strain>
    </source>
</reference>
<gene>
    <name evidence="2" type="ORF">MTY59_07840</name>
</gene>
<proteinExistence type="predicted"/>
<keyword evidence="3" id="KW-1185">Reference proteome</keyword>
<accession>A0ABM7SLP3</accession>
<evidence type="ECO:0000313" key="2">
    <source>
        <dbReference type="EMBL" id="BCZ20929.1"/>
    </source>
</evidence>
<name>A0ABM7SLP3_9MYCO</name>
<dbReference type="EMBL" id="AP024828">
    <property type="protein sequence ID" value="BCZ20929.1"/>
    <property type="molecule type" value="Genomic_DNA"/>
</dbReference>
<protein>
    <submittedName>
        <fullName evidence="2">Uncharacterized protein</fullName>
    </submittedName>
</protein>
<feature type="compositionally biased region" description="Basic and acidic residues" evidence="1">
    <location>
        <begin position="31"/>
        <end position="43"/>
    </location>
</feature>
<sequence>MANIPLVNLLTEILLADSAPYSDSAAQRAPRRPDRRDWAKEEPNPQATETISGKNLHLSAYVCPGRRGVQIAAATFP</sequence>
<feature type="region of interest" description="Disordered" evidence="1">
    <location>
        <begin position="21"/>
        <end position="51"/>
    </location>
</feature>
<reference evidence="2 3" key="2">
    <citation type="submission" date="2021-07" db="EMBL/GenBank/DDBJ databases">
        <authorList>
            <person name="Matsumoto Y."/>
            <person name="Motooka D."/>
            <person name="Nakamura S."/>
        </authorList>
    </citation>
    <scope>NUCLEOTIDE SEQUENCE [LARGE SCALE GENOMIC DNA]</scope>
    <source>
        <strain evidence="2 3">TY59</strain>
    </source>
</reference>
<organism evidence="2 3">
    <name type="scientific">Mycobacterium senriense</name>
    <dbReference type="NCBI Taxonomy" id="2775496"/>
    <lineage>
        <taxon>Bacteria</taxon>
        <taxon>Bacillati</taxon>
        <taxon>Actinomycetota</taxon>
        <taxon>Actinomycetes</taxon>
        <taxon>Mycobacteriales</taxon>
        <taxon>Mycobacteriaceae</taxon>
        <taxon>Mycobacterium</taxon>
        <taxon>Mycobacterium avium complex (MAC)</taxon>
    </lineage>
</organism>
<evidence type="ECO:0000256" key="1">
    <source>
        <dbReference type="SAM" id="MobiDB-lite"/>
    </source>
</evidence>